<feature type="region of interest" description="Disordered" evidence="6">
    <location>
        <begin position="179"/>
        <end position="208"/>
    </location>
</feature>
<keyword evidence="5" id="KW-0788">Thiol protease</keyword>
<feature type="domain" description="SH3" evidence="8">
    <location>
        <begin position="28"/>
        <end position="94"/>
    </location>
</feature>
<proteinExistence type="inferred from homology"/>
<dbReference type="GO" id="GO:0006508">
    <property type="term" value="P:proteolysis"/>
    <property type="evidence" value="ECO:0007669"/>
    <property type="project" value="UniProtKB-KW"/>
</dbReference>
<reference evidence="11 12" key="1">
    <citation type="submission" date="2019-01" db="EMBL/GenBank/DDBJ databases">
        <title>Chengkuizengella sp. nov., isolated from deep-sea sediment of East Pacific Ocean.</title>
        <authorList>
            <person name="Yang J."/>
            <person name="Lai Q."/>
            <person name="Shao Z."/>
        </authorList>
    </citation>
    <scope>NUCLEOTIDE SEQUENCE [LARGE SCALE GENOMIC DNA]</scope>
    <source>
        <strain evidence="11 12">YPA3-1-1</strain>
    </source>
</reference>
<evidence type="ECO:0000259" key="8">
    <source>
        <dbReference type="PROSITE" id="PS50002"/>
    </source>
</evidence>
<evidence type="ECO:0000256" key="4">
    <source>
        <dbReference type="ARBA" id="ARBA00022801"/>
    </source>
</evidence>
<evidence type="ECO:0000313" key="12">
    <source>
        <dbReference type="Proteomes" id="UP000448943"/>
    </source>
</evidence>
<evidence type="ECO:0000256" key="5">
    <source>
        <dbReference type="ARBA" id="ARBA00022807"/>
    </source>
</evidence>
<dbReference type="EMBL" id="SIJB01000018">
    <property type="protein sequence ID" value="NBI28936.1"/>
    <property type="molecule type" value="Genomic_DNA"/>
</dbReference>
<name>A0A6N9Q135_9BACL</name>
<keyword evidence="2" id="KW-0728">SH3 domain</keyword>
<evidence type="ECO:0000256" key="1">
    <source>
        <dbReference type="ARBA" id="ARBA00007074"/>
    </source>
</evidence>
<dbReference type="InterPro" id="IPR036028">
    <property type="entry name" value="SH3-like_dom_sf"/>
</dbReference>
<keyword evidence="12" id="KW-1185">Reference proteome</keyword>
<feature type="domain" description="NlpC/P60" evidence="10">
    <location>
        <begin position="209"/>
        <end position="354"/>
    </location>
</feature>
<dbReference type="SMART" id="SM00287">
    <property type="entry name" value="SH3b"/>
    <property type="match status" value="2"/>
</dbReference>
<feature type="domain" description="SH3b" evidence="9">
    <location>
        <begin position="28"/>
        <end position="93"/>
    </location>
</feature>
<dbReference type="Pfam" id="PF08239">
    <property type="entry name" value="SH3_3"/>
    <property type="match status" value="2"/>
</dbReference>
<evidence type="ECO:0000256" key="7">
    <source>
        <dbReference type="SAM" id="SignalP"/>
    </source>
</evidence>
<evidence type="ECO:0000256" key="6">
    <source>
        <dbReference type="SAM" id="MobiDB-lite"/>
    </source>
</evidence>
<feature type="signal peptide" evidence="7">
    <location>
        <begin position="1"/>
        <end position="27"/>
    </location>
</feature>
<dbReference type="SUPFAM" id="SSF50044">
    <property type="entry name" value="SH3-domain"/>
    <property type="match status" value="1"/>
</dbReference>
<dbReference type="InterPro" id="IPR003646">
    <property type="entry name" value="SH3-like_bac-type"/>
</dbReference>
<dbReference type="Gene3D" id="2.30.30.40">
    <property type="entry name" value="SH3 Domains"/>
    <property type="match status" value="2"/>
</dbReference>
<dbReference type="GO" id="GO:0008234">
    <property type="term" value="F:cysteine-type peptidase activity"/>
    <property type="evidence" value="ECO:0007669"/>
    <property type="project" value="UniProtKB-KW"/>
</dbReference>
<dbReference type="PANTHER" id="PTHR47053">
    <property type="entry name" value="MUREIN DD-ENDOPEPTIDASE MEPH-RELATED"/>
    <property type="match status" value="1"/>
</dbReference>
<keyword evidence="4 11" id="KW-0378">Hydrolase</keyword>
<evidence type="ECO:0000256" key="2">
    <source>
        <dbReference type="ARBA" id="ARBA00022443"/>
    </source>
</evidence>
<comment type="caution">
    <text evidence="11">The sequence shown here is derived from an EMBL/GenBank/DDBJ whole genome shotgun (WGS) entry which is preliminary data.</text>
</comment>
<dbReference type="InterPro" id="IPR000064">
    <property type="entry name" value="NLP_P60_dom"/>
</dbReference>
<dbReference type="InterPro" id="IPR001452">
    <property type="entry name" value="SH3_domain"/>
</dbReference>
<sequence>MKKKMISTVLAAALVLSIAPVQNLAFASEIQTAEVIWGVNFREAPSTSGEIIRMLKKGEDVQIISKVNDYWYEVKDKNGKVGYISANKKYTKPTNESGNNNELNLSEDTNSIADATIVRGVSFRTGPSTSYDRMRYLKTGEDVTIIEKVNKYWYKVLDKKGQAGYVSSSKKFIKLLSENNETSTPQNETDPDSNSNTDTNTDQGTEINSDAADQIIQAGMKYLGTPYEYGSNRNSTKTFDCSDFVRRTFIDALGVKLPYDSRQQADYVRDIGDTTTNWKNLQPGDLMFFMSYKGSKESSYSGINKSKQRITHVGIYIGDGKILHTYSKESGGVKVNNIENTHWEYRFVLGGSAIK</sequence>
<protein>
    <submittedName>
        <fullName evidence="11">Hydrolase Nlp/P60</fullName>
    </submittedName>
</protein>
<gene>
    <name evidence="11" type="ORF">ERL59_08185</name>
</gene>
<dbReference type="Pfam" id="PF00877">
    <property type="entry name" value="NLPC_P60"/>
    <property type="match status" value="1"/>
</dbReference>
<evidence type="ECO:0000259" key="10">
    <source>
        <dbReference type="PROSITE" id="PS51935"/>
    </source>
</evidence>
<accession>A0A6N9Q135</accession>
<dbReference type="AlphaFoldDB" id="A0A6N9Q135"/>
<dbReference type="Gene3D" id="3.90.1720.10">
    <property type="entry name" value="endopeptidase domain like (from Nostoc punctiforme)"/>
    <property type="match status" value="1"/>
</dbReference>
<evidence type="ECO:0000259" key="9">
    <source>
        <dbReference type="PROSITE" id="PS51781"/>
    </source>
</evidence>
<evidence type="ECO:0000313" key="11">
    <source>
        <dbReference type="EMBL" id="NBI28936.1"/>
    </source>
</evidence>
<dbReference type="InterPro" id="IPR038765">
    <property type="entry name" value="Papain-like_cys_pep_sf"/>
</dbReference>
<dbReference type="PROSITE" id="PS51935">
    <property type="entry name" value="NLPC_P60"/>
    <property type="match status" value="1"/>
</dbReference>
<feature type="domain" description="SH3b" evidence="9">
    <location>
        <begin position="107"/>
        <end position="177"/>
    </location>
</feature>
<feature type="chain" id="PRO_5026828559" evidence="7">
    <location>
        <begin position="28"/>
        <end position="355"/>
    </location>
</feature>
<evidence type="ECO:0000256" key="3">
    <source>
        <dbReference type="ARBA" id="ARBA00022670"/>
    </source>
</evidence>
<keyword evidence="7" id="KW-0732">Signal</keyword>
<dbReference type="SUPFAM" id="SSF54001">
    <property type="entry name" value="Cysteine proteinases"/>
    <property type="match status" value="1"/>
</dbReference>
<dbReference type="PROSITE" id="PS50002">
    <property type="entry name" value="SH3"/>
    <property type="match status" value="1"/>
</dbReference>
<keyword evidence="3" id="KW-0645">Protease</keyword>
<dbReference type="Proteomes" id="UP000448943">
    <property type="component" value="Unassembled WGS sequence"/>
</dbReference>
<dbReference type="OrthoDB" id="9813118at2"/>
<comment type="similarity">
    <text evidence="1">Belongs to the peptidase C40 family.</text>
</comment>
<organism evidence="11 12">
    <name type="scientific">Chengkuizengella marina</name>
    <dbReference type="NCBI Taxonomy" id="2507566"/>
    <lineage>
        <taxon>Bacteria</taxon>
        <taxon>Bacillati</taxon>
        <taxon>Bacillota</taxon>
        <taxon>Bacilli</taxon>
        <taxon>Bacillales</taxon>
        <taxon>Paenibacillaceae</taxon>
        <taxon>Chengkuizengella</taxon>
    </lineage>
</organism>
<dbReference type="InterPro" id="IPR051202">
    <property type="entry name" value="Peptidase_C40"/>
</dbReference>
<dbReference type="PANTHER" id="PTHR47053:SF1">
    <property type="entry name" value="MUREIN DD-ENDOPEPTIDASE MEPH-RELATED"/>
    <property type="match status" value="1"/>
</dbReference>
<dbReference type="PROSITE" id="PS51781">
    <property type="entry name" value="SH3B"/>
    <property type="match status" value="2"/>
</dbReference>